<accession>A0ABQ1JB17</accession>
<sequence>MLRYLIQNRNLNDQAASVMVKFKEWKVSFGGYYIKAVGEIKPTPRSETYTVEVKFFTDEKKQPLIRVLSPKLVRNHKNEAIPHMYGQKYLCLFMPAFREFKSTDLITDTIIPWTSLWLYYYEIWHITDRWEGGGIHIENI</sequence>
<dbReference type="Pfam" id="PF26395">
    <property type="entry name" value="E2-CBASS"/>
    <property type="match status" value="1"/>
</dbReference>
<feature type="domain" description="Type II CBASS E2 protein" evidence="1">
    <location>
        <begin position="15"/>
        <end position="136"/>
    </location>
</feature>
<gene>
    <name evidence="2" type="ORF">GCM10007424_00250</name>
</gene>
<dbReference type="EMBL" id="BMJE01000001">
    <property type="protein sequence ID" value="GGB64329.1"/>
    <property type="molecule type" value="Genomic_DNA"/>
</dbReference>
<organism evidence="2 3">
    <name type="scientific">Flavobacterium suaedae</name>
    <dbReference type="NCBI Taxonomy" id="1767027"/>
    <lineage>
        <taxon>Bacteria</taxon>
        <taxon>Pseudomonadati</taxon>
        <taxon>Bacteroidota</taxon>
        <taxon>Flavobacteriia</taxon>
        <taxon>Flavobacteriales</taxon>
        <taxon>Flavobacteriaceae</taxon>
        <taxon>Flavobacterium</taxon>
    </lineage>
</organism>
<dbReference type="RefSeq" id="WP_188619193.1">
    <property type="nucleotide sequence ID" value="NZ_BMJE01000001.1"/>
</dbReference>
<dbReference type="InterPro" id="IPR058588">
    <property type="entry name" value="E2-CBASS"/>
</dbReference>
<proteinExistence type="predicted"/>
<evidence type="ECO:0000313" key="2">
    <source>
        <dbReference type="EMBL" id="GGB64329.1"/>
    </source>
</evidence>
<keyword evidence="3" id="KW-1185">Reference proteome</keyword>
<dbReference type="Proteomes" id="UP000615760">
    <property type="component" value="Unassembled WGS sequence"/>
</dbReference>
<name>A0ABQ1JB17_9FLAO</name>
<protein>
    <recommendedName>
        <fullName evidence="1">Type II CBASS E2 protein domain-containing protein</fullName>
    </recommendedName>
</protein>
<evidence type="ECO:0000259" key="1">
    <source>
        <dbReference type="Pfam" id="PF26395"/>
    </source>
</evidence>
<reference evidence="3" key="1">
    <citation type="journal article" date="2019" name="Int. J. Syst. Evol. Microbiol.">
        <title>The Global Catalogue of Microorganisms (GCM) 10K type strain sequencing project: providing services to taxonomists for standard genome sequencing and annotation.</title>
        <authorList>
            <consortium name="The Broad Institute Genomics Platform"/>
            <consortium name="The Broad Institute Genome Sequencing Center for Infectious Disease"/>
            <person name="Wu L."/>
            <person name="Ma J."/>
        </authorList>
    </citation>
    <scope>NUCLEOTIDE SEQUENCE [LARGE SCALE GENOMIC DNA]</scope>
    <source>
        <strain evidence="3">CGMCC 1.15461</strain>
    </source>
</reference>
<evidence type="ECO:0000313" key="3">
    <source>
        <dbReference type="Proteomes" id="UP000615760"/>
    </source>
</evidence>
<comment type="caution">
    <text evidence="2">The sequence shown here is derived from an EMBL/GenBank/DDBJ whole genome shotgun (WGS) entry which is preliminary data.</text>
</comment>